<dbReference type="Proteomes" id="UP000298663">
    <property type="component" value="Unassembled WGS sequence"/>
</dbReference>
<dbReference type="PROSITE" id="PS51503">
    <property type="entry name" value="HIG1"/>
    <property type="match status" value="1"/>
</dbReference>
<name>A0A4U5MKV3_STECR</name>
<keyword evidence="4" id="KW-0472">Membrane</keyword>
<sequence>MSGMFRATMNRNQYRAQLYMRGRCAAQLFTVCALVGGAIYVGWDPTKLGKKQTKPFTSGEEQNFSG</sequence>
<evidence type="ECO:0000313" key="7">
    <source>
        <dbReference type="Proteomes" id="UP000298663"/>
    </source>
</evidence>
<evidence type="ECO:0000259" key="5">
    <source>
        <dbReference type="PROSITE" id="PS51503"/>
    </source>
</evidence>
<reference evidence="6 7" key="1">
    <citation type="journal article" date="2015" name="Genome Biol.">
        <title>Comparative genomics of Steinernema reveals deeply conserved gene regulatory networks.</title>
        <authorList>
            <person name="Dillman A.R."/>
            <person name="Macchietto M."/>
            <person name="Porter C.F."/>
            <person name="Rogers A."/>
            <person name="Williams B."/>
            <person name="Antoshechkin I."/>
            <person name="Lee M.M."/>
            <person name="Goodwin Z."/>
            <person name="Lu X."/>
            <person name="Lewis E.E."/>
            <person name="Goodrich-Blair H."/>
            <person name="Stock S.P."/>
            <person name="Adams B.J."/>
            <person name="Sternberg P.W."/>
            <person name="Mortazavi A."/>
        </authorList>
    </citation>
    <scope>NUCLEOTIDE SEQUENCE [LARGE SCALE GENOMIC DNA]</scope>
    <source>
        <strain evidence="6 7">ALL</strain>
    </source>
</reference>
<evidence type="ECO:0000256" key="1">
    <source>
        <dbReference type="ARBA" id="ARBA00004173"/>
    </source>
</evidence>
<dbReference type="OrthoDB" id="6604018at2759"/>
<evidence type="ECO:0000256" key="2">
    <source>
        <dbReference type="ARBA" id="ARBA00022692"/>
    </source>
</evidence>
<feature type="domain" description="HIG1" evidence="5">
    <location>
        <begin position="1"/>
        <end position="52"/>
    </location>
</feature>
<dbReference type="AlphaFoldDB" id="A0A4U5MKV3"/>
<comment type="subcellular location">
    <subcellularLocation>
        <location evidence="1">Mitochondrion</location>
    </subcellularLocation>
</comment>
<keyword evidence="3" id="KW-1133">Transmembrane helix</keyword>
<accession>A0A4U5MKV3</accession>
<comment type="caution">
    <text evidence="6">The sequence shown here is derived from an EMBL/GenBank/DDBJ whole genome shotgun (WGS) entry which is preliminary data.</text>
</comment>
<evidence type="ECO:0000256" key="4">
    <source>
        <dbReference type="ARBA" id="ARBA00023136"/>
    </source>
</evidence>
<gene>
    <name evidence="6" type="ORF">L596_022157</name>
</gene>
<reference evidence="6 7" key="2">
    <citation type="journal article" date="2019" name="G3 (Bethesda)">
        <title>Hybrid Assembly of the Genome of the Entomopathogenic Nematode Steinernema carpocapsae Identifies the X-Chromosome.</title>
        <authorList>
            <person name="Serra L."/>
            <person name="Macchietto M."/>
            <person name="Macias-Munoz A."/>
            <person name="McGill C.J."/>
            <person name="Rodriguez I.M."/>
            <person name="Rodriguez B."/>
            <person name="Murad R."/>
            <person name="Mortazavi A."/>
        </authorList>
    </citation>
    <scope>NUCLEOTIDE SEQUENCE [LARGE SCALE GENOMIC DNA]</scope>
    <source>
        <strain evidence="6 7">ALL</strain>
    </source>
</reference>
<dbReference type="InterPro" id="IPR007667">
    <property type="entry name" value="Hypoxia_induced_domain"/>
</dbReference>
<keyword evidence="7" id="KW-1185">Reference proteome</keyword>
<organism evidence="6 7">
    <name type="scientific">Steinernema carpocapsae</name>
    <name type="common">Entomopathogenic nematode</name>
    <dbReference type="NCBI Taxonomy" id="34508"/>
    <lineage>
        <taxon>Eukaryota</taxon>
        <taxon>Metazoa</taxon>
        <taxon>Ecdysozoa</taxon>
        <taxon>Nematoda</taxon>
        <taxon>Chromadorea</taxon>
        <taxon>Rhabditida</taxon>
        <taxon>Tylenchina</taxon>
        <taxon>Panagrolaimomorpha</taxon>
        <taxon>Strongyloidoidea</taxon>
        <taxon>Steinernematidae</taxon>
        <taxon>Steinernema</taxon>
    </lineage>
</organism>
<dbReference type="GO" id="GO:0005739">
    <property type="term" value="C:mitochondrion"/>
    <property type="evidence" value="ECO:0007669"/>
    <property type="project" value="UniProtKB-SubCell"/>
</dbReference>
<keyword evidence="2" id="KW-0812">Transmembrane</keyword>
<dbReference type="Pfam" id="PF04588">
    <property type="entry name" value="HIG_1_N"/>
    <property type="match status" value="1"/>
</dbReference>
<protein>
    <recommendedName>
        <fullName evidence="5">HIG1 domain-containing protein</fullName>
    </recommendedName>
</protein>
<evidence type="ECO:0000313" key="6">
    <source>
        <dbReference type="EMBL" id="TKR70089.1"/>
    </source>
</evidence>
<proteinExistence type="predicted"/>
<dbReference type="EMBL" id="AZBU02000007">
    <property type="protein sequence ID" value="TKR70089.1"/>
    <property type="molecule type" value="Genomic_DNA"/>
</dbReference>
<evidence type="ECO:0000256" key="3">
    <source>
        <dbReference type="ARBA" id="ARBA00022989"/>
    </source>
</evidence>